<dbReference type="AlphaFoldDB" id="A0A8T1E265"/>
<dbReference type="SUPFAM" id="SSF54001">
    <property type="entry name" value="Cysteine proteinases"/>
    <property type="match status" value="1"/>
</dbReference>
<dbReference type="VEuPathDB" id="FungiDB:PC110_g8392"/>
<comment type="caution">
    <text evidence="1">The sequence shown here is derived from an EMBL/GenBank/DDBJ whole genome shotgun (WGS) entry which is preliminary data.</text>
</comment>
<name>A0A8T1E265_9STRA</name>
<accession>A0A8T1E265</accession>
<proteinExistence type="predicted"/>
<gene>
    <name evidence="1" type="ORF">PC117_g6153</name>
</gene>
<dbReference type="Gene3D" id="3.40.395.10">
    <property type="entry name" value="Adenoviral Proteinase, Chain A"/>
    <property type="match status" value="1"/>
</dbReference>
<sequence length="245" mass="27588">MSRTFVTPSGPTGRCVTSTLRDIIGRVARSKRLNDAVMDATLWHVSKYRTNCYAVDAVSVADEKMFYPDYPLASCNFVLVSIHMKALEHWMVQIVEIQMSDEDTNKHKIWATFYDPLGVSSNLEVCEAKWISFTLPLLQECKTISASEVNTDSAPLAPQRVLPEVVSLLYPKQADAVSCDILSIAQAYSYVSHVRSLKTSKSISQNDLAQMRLRLMWTMLHESTAADEDRDVEVWADFASIRKKG</sequence>
<evidence type="ECO:0000313" key="2">
    <source>
        <dbReference type="Proteomes" id="UP000736787"/>
    </source>
</evidence>
<protein>
    <recommendedName>
        <fullName evidence="3">Ubiquitin-like protease family profile domain-containing protein</fullName>
    </recommendedName>
</protein>
<organism evidence="1 2">
    <name type="scientific">Phytophthora cactorum</name>
    <dbReference type="NCBI Taxonomy" id="29920"/>
    <lineage>
        <taxon>Eukaryota</taxon>
        <taxon>Sar</taxon>
        <taxon>Stramenopiles</taxon>
        <taxon>Oomycota</taxon>
        <taxon>Peronosporomycetes</taxon>
        <taxon>Peronosporales</taxon>
        <taxon>Peronosporaceae</taxon>
        <taxon>Phytophthora</taxon>
    </lineage>
</organism>
<reference evidence="1" key="1">
    <citation type="submission" date="2018-10" db="EMBL/GenBank/DDBJ databases">
        <title>Effector identification in a new, highly contiguous assembly of the strawberry crown rot pathogen Phytophthora cactorum.</title>
        <authorList>
            <person name="Armitage A.D."/>
            <person name="Nellist C.F."/>
            <person name="Bates H."/>
            <person name="Vickerstaff R.J."/>
            <person name="Harrison R.J."/>
        </authorList>
    </citation>
    <scope>NUCLEOTIDE SEQUENCE</scope>
    <source>
        <strain evidence="1">4040</strain>
    </source>
</reference>
<dbReference type="EMBL" id="RCMK01000114">
    <property type="protein sequence ID" value="KAG2948259.1"/>
    <property type="molecule type" value="Genomic_DNA"/>
</dbReference>
<dbReference type="InterPro" id="IPR038765">
    <property type="entry name" value="Papain-like_cys_pep_sf"/>
</dbReference>
<evidence type="ECO:0008006" key="3">
    <source>
        <dbReference type="Google" id="ProtNLM"/>
    </source>
</evidence>
<evidence type="ECO:0000313" key="1">
    <source>
        <dbReference type="EMBL" id="KAG2948259.1"/>
    </source>
</evidence>
<dbReference type="Proteomes" id="UP000736787">
    <property type="component" value="Unassembled WGS sequence"/>
</dbReference>
<dbReference type="VEuPathDB" id="FungiDB:PC110_g16785"/>